<name>A0A4Z1NZV3_9PEZI</name>
<feature type="transmembrane region" description="Helical" evidence="3">
    <location>
        <begin position="509"/>
        <end position="528"/>
    </location>
</feature>
<dbReference type="STRING" id="86259.A0A4Z1NZV3"/>
<protein>
    <submittedName>
        <fullName evidence="4">Uncharacterized protein</fullName>
    </submittedName>
</protein>
<feature type="compositionally biased region" description="Low complexity" evidence="2">
    <location>
        <begin position="559"/>
        <end position="570"/>
    </location>
</feature>
<keyword evidence="1 3" id="KW-0472">Membrane</keyword>
<reference evidence="4 5" key="1">
    <citation type="submission" date="2019-04" db="EMBL/GenBank/DDBJ databases">
        <title>High contiguity whole genome sequence and gene annotation resource for two Venturia nashicola isolates.</title>
        <authorList>
            <person name="Prokchorchik M."/>
            <person name="Won K."/>
            <person name="Lee Y."/>
            <person name="Choi E.D."/>
            <person name="Segonzac C."/>
            <person name="Sohn K.H."/>
        </authorList>
    </citation>
    <scope>NUCLEOTIDE SEQUENCE [LARGE SCALE GENOMIC DNA]</scope>
    <source>
        <strain evidence="4 5">PRI2</strain>
    </source>
</reference>
<evidence type="ECO:0000256" key="2">
    <source>
        <dbReference type="SAM" id="MobiDB-lite"/>
    </source>
</evidence>
<keyword evidence="3" id="KW-1133">Transmembrane helix</keyword>
<dbReference type="GO" id="GO:0016020">
    <property type="term" value="C:membrane"/>
    <property type="evidence" value="ECO:0007669"/>
    <property type="project" value="GOC"/>
</dbReference>
<dbReference type="AlphaFoldDB" id="A0A4Z1NZV3"/>
<sequence>MSYAYDDLRSSRNSFREPQGLSGQATLAFTWALKSVKGSWARQKNSLGTGRGNVPRKSLVRRICSLGNILILLWVYVVYWGERTVFDRAIDECDWRHWENWPSGAQPHHVAFVADPQLVDPHTYPGRPWPLSTFTIWYTDIYLERVYRLMQQRLYPDTTIFLGDLFDGGREWSVRGGERWDNPDKGFKRYGEVFWVKEYKRFSNIFFETFTKTGVEPRTGQMMRRRIISTLPGNHDLGFGDGVHRPVRNRFHAYFGEGNRVDVVGNHTFVSIDAVSISAKDPDHGRMNEDIWGPTMEFLDNVQETRKIAITRELKYQFGSEVADTRPRYGHNVFQTDQLKAAALPLRKGLENLSLPTILLSHVPLYRDAGTPCGPLREHWPPSKNADGTPLEKDDRNALSITRGYQYQNVISADLTKDITTKIGDIQYAFSGDDHDYCEVVHRRYPSSGGGIREFTEKSISWAMGVRRPGFSVLSLYNPIDANGKPIHTSGEETLQHHLCLMPDQLGIFIRYVLLLVFTLSCLLLRAGHMAMNPQKSQFAGPESPLLPTTSAADGEKCSSSGTSSDDGITQHSYAENNRGHLASRSSASKKERSVSPLGGYGLPPPAHPQQAQQSANPYKVPLVSHAGYYPDRAERNFERADVFVDKRRKLKGLKLFYAEFQWSVVRVAYAVLAWYGFLLYRG</sequence>
<dbReference type="SUPFAM" id="SSF56300">
    <property type="entry name" value="Metallo-dependent phosphatases"/>
    <property type="match status" value="1"/>
</dbReference>
<dbReference type="InterPro" id="IPR033308">
    <property type="entry name" value="PGAP5/Cdc1/Ted1"/>
</dbReference>
<proteinExistence type="predicted"/>
<dbReference type="InterPro" id="IPR029052">
    <property type="entry name" value="Metallo-depent_PP-like"/>
</dbReference>
<comment type="caution">
    <text evidence="4">The sequence shown here is derived from an EMBL/GenBank/DDBJ whole genome shotgun (WGS) entry which is preliminary data.</text>
</comment>
<feature type="transmembrane region" description="Helical" evidence="3">
    <location>
        <begin position="63"/>
        <end position="81"/>
    </location>
</feature>
<evidence type="ECO:0000313" key="4">
    <source>
        <dbReference type="EMBL" id="TID16847.1"/>
    </source>
</evidence>
<keyword evidence="5" id="KW-1185">Reference proteome</keyword>
<feature type="region of interest" description="Disordered" evidence="2">
    <location>
        <begin position="374"/>
        <end position="393"/>
    </location>
</feature>
<dbReference type="GO" id="GO:0005783">
    <property type="term" value="C:endoplasmic reticulum"/>
    <property type="evidence" value="ECO:0007669"/>
    <property type="project" value="TreeGrafter"/>
</dbReference>
<accession>A0A4Z1NZV3</accession>
<dbReference type="EMBL" id="SNSC02000017">
    <property type="protein sequence ID" value="TID16847.1"/>
    <property type="molecule type" value="Genomic_DNA"/>
</dbReference>
<dbReference type="GO" id="GO:0006506">
    <property type="term" value="P:GPI anchor biosynthetic process"/>
    <property type="evidence" value="ECO:0007669"/>
    <property type="project" value="InterPro"/>
</dbReference>
<evidence type="ECO:0000256" key="3">
    <source>
        <dbReference type="SAM" id="Phobius"/>
    </source>
</evidence>
<organism evidence="4 5">
    <name type="scientific">Venturia nashicola</name>
    <dbReference type="NCBI Taxonomy" id="86259"/>
    <lineage>
        <taxon>Eukaryota</taxon>
        <taxon>Fungi</taxon>
        <taxon>Dikarya</taxon>
        <taxon>Ascomycota</taxon>
        <taxon>Pezizomycotina</taxon>
        <taxon>Dothideomycetes</taxon>
        <taxon>Pleosporomycetidae</taxon>
        <taxon>Venturiales</taxon>
        <taxon>Venturiaceae</taxon>
        <taxon>Venturia</taxon>
    </lineage>
</organism>
<keyword evidence="3" id="KW-0812">Transmembrane</keyword>
<gene>
    <name evidence="4" type="ORF">E6O75_ATG09613</name>
</gene>
<dbReference type="PANTHER" id="PTHR13315">
    <property type="entry name" value="METALLO PHOSPHOESTERASE RELATED"/>
    <property type="match status" value="1"/>
</dbReference>
<feature type="region of interest" description="Disordered" evidence="2">
    <location>
        <begin position="536"/>
        <end position="616"/>
    </location>
</feature>
<dbReference type="Proteomes" id="UP000298493">
    <property type="component" value="Unassembled WGS sequence"/>
</dbReference>
<evidence type="ECO:0000256" key="1">
    <source>
        <dbReference type="ARBA" id="ARBA00023136"/>
    </source>
</evidence>
<dbReference type="PANTHER" id="PTHR13315:SF4">
    <property type="entry name" value="METALLOPHOSPHOESTERASE, ISOFORM E"/>
    <property type="match status" value="1"/>
</dbReference>
<feature type="transmembrane region" description="Helical" evidence="3">
    <location>
        <begin position="656"/>
        <end position="678"/>
    </location>
</feature>
<evidence type="ECO:0000313" key="5">
    <source>
        <dbReference type="Proteomes" id="UP000298493"/>
    </source>
</evidence>